<dbReference type="InterPro" id="IPR004089">
    <property type="entry name" value="MCPsignal_dom"/>
</dbReference>
<sequence>MKFNNLKIGARLGLGFSILLLLLAAVAGIGITRLELVGTTNRAMVEEDLAAARIVREWVGLADVTGVRSVAALEAGSEEGTRFFLDTIATTTKRGVELQRQLQERVADDPQAKALFAETQAIRTPYRAALDAAFKAKAAGDTAEAHRLMGAEVKPRLEALGAAQRNLAQHLQGRLDARAAKVEDAFLSGRVQLLSLSAAAFAAGIVIMVLIARSITRPLARAVGIAEAVAGGDLSVQSDTNGRDEIAQLLRALHDMTGKLARIVADVRNGTDSIATASEQIAAGNLDLSARTEQQAGALEETASSMEELTSTVRQNADNARQANQMALTASEVATRGGEVVAQVVDTMGAINESARKMSEIIGVIDGIAFQTNILALNAAVEAARAGEQGRGFAVVASEVRNLAQRSAAAAKEIKGLIETSSGKVGAGTELVGRAGATMNEVVASVRRVSDVIAEITSASQEQSAGIEQVNGAIAQMDQVTQQNAALVEEAAAAAGAMQEQAGELARSVSVFRLPDGAGAGAGVGADAGSALGRRAEPMLLGHRA</sequence>
<reference evidence="7" key="1">
    <citation type="journal article" date="2019" name="Int. J. Syst. Evol. Microbiol.">
        <title>The Global Catalogue of Microorganisms (GCM) 10K type strain sequencing project: providing services to taxonomists for standard genome sequencing and annotation.</title>
        <authorList>
            <consortium name="The Broad Institute Genomics Platform"/>
            <consortium name="The Broad Institute Genome Sequencing Center for Infectious Disease"/>
            <person name="Wu L."/>
            <person name="Ma J."/>
        </authorList>
    </citation>
    <scope>NUCLEOTIDE SEQUENCE [LARGE SCALE GENOMIC DNA]</scope>
    <source>
        <strain evidence="7">CCM 7480</strain>
    </source>
</reference>
<comment type="caution">
    <text evidence="6">The sequence shown here is derived from an EMBL/GenBank/DDBJ whole genome shotgun (WGS) entry which is preliminary data.</text>
</comment>
<dbReference type="SMART" id="SM00304">
    <property type="entry name" value="HAMP"/>
    <property type="match status" value="1"/>
</dbReference>
<evidence type="ECO:0000259" key="4">
    <source>
        <dbReference type="PROSITE" id="PS50111"/>
    </source>
</evidence>
<evidence type="ECO:0000313" key="7">
    <source>
        <dbReference type="Proteomes" id="UP001595665"/>
    </source>
</evidence>
<dbReference type="InterPro" id="IPR047347">
    <property type="entry name" value="YvaQ-like_sensor"/>
</dbReference>
<accession>A0ABV7PET0</accession>
<dbReference type="Pfam" id="PF00015">
    <property type="entry name" value="MCPsignal"/>
    <property type="match status" value="1"/>
</dbReference>
<evidence type="ECO:0000256" key="3">
    <source>
        <dbReference type="PROSITE-ProRule" id="PRU00284"/>
    </source>
</evidence>
<comment type="similarity">
    <text evidence="2">Belongs to the methyl-accepting chemotaxis (MCP) protein family.</text>
</comment>
<evidence type="ECO:0000259" key="5">
    <source>
        <dbReference type="PROSITE" id="PS50885"/>
    </source>
</evidence>
<evidence type="ECO:0000256" key="1">
    <source>
        <dbReference type="ARBA" id="ARBA00022481"/>
    </source>
</evidence>
<dbReference type="SMART" id="SM00283">
    <property type="entry name" value="MA"/>
    <property type="match status" value="1"/>
</dbReference>
<organism evidence="6 7">
    <name type="scientific">Massilia haematophila</name>
    <dbReference type="NCBI Taxonomy" id="457923"/>
    <lineage>
        <taxon>Bacteria</taxon>
        <taxon>Pseudomonadati</taxon>
        <taxon>Pseudomonadota</taxon>
        <taxon>Betaproteobacteria</taxon>
        <taxon>Burkholderiales</taxon>
        <taxon>Oxalobacteraceae</taxon>
        <taxon>Telluria group</taxon>
        <taxon>Massilia</taxon>
    </lineage>
</organism>
<dbReference type="CDD" id="cd19411">
    <property type="entry name" value="MCP2201-like_sensor"/>
    <property type="match status" value="1"/>
</dbReference>
<evidence type="ECO:0000256" key="2">
    <source>
        <dbReference type="ARBA" id="ARBA00029447"/>
    </source>
</evidence>
<feature type="domain" description="HAMP" evidence="5">
    <location>
        <begin position="213"/>
        <end position="265"/>
    </location>
</feature>
<keyword evidence="1" id="KW-0488">Methylation</keyword>
<keyword evidence="7" id="KW-1185">Reference proteome</keyword>
<dbReference type="SUPFAM" id="SSF58104">
    <property type="entry name" value="Methyl-accepting chemotaxis protein (MCP) signaling domain"/>
    <property type="match status" value="1"/>
</dbReference>
<dbReference type="RefSeq" id="WP_312551644.1">
    <property type="nucleotide sequence ID" value="NZ_JBHRVV010000001.1"/>
</dbReference>
<dbReference type="InterPro" id="IPR051310">
    <property type="entry name" value="MCP_chemotaxis"/>
</dbReference>
<dbReference type="PROSITE" id="PS50885">
    <property type="entry name" value="HAMP"/>
    <property type="match status" value="1"/>
</dbReference>
<gene>
    <name evidence="6" type="ORF">ACFOPH_01535</name>
</gene>
<proteinExistence type="inferred from homology"/>
<dbReference type="InterPro" id="IPR024478">
    <property type="entry name" value="HlyB_4HB_MCP"/>
</dbReference>
<keyword evidence="3" id="KW-0807">Transducer</keyword>
<dbReference type="PRINTS" id="PR00260">
    <property type="entry name" value="CHEMTRNSDUCR"/>
</dbReference>
<dbReference type="Pfam" id="PF12729">
    <property type="entry name" value="4HB_MCP_1"/>
    <property type="match status" value="1"/>
</dbReference>
<dbReference type="PANTHER" id="PTHR43531">
    <property type="entry name" value="PROTEIN ICFG"/>
    <property type="match status" value="1"/>
</dbReference>
<dbReference type="InterPro" id="IPR003660">
    <property type="entry name" value="HAMP_dom"/>
</dbReference>
<dbReference type="CDD" id="cd06225">
    <property type="entry name" value="HAMP"/>
    <property type="match status" value="1"/>
</dbReference>
<name>A0ABV7PET0_9BURK</name>
<dbReference type="Pfam" id="PF00672">
    <property type="entry name" value="HAMP"/>
    <property type="match status" value="1"/>
</dbReference>
<dbReference type="Gene3D" id="1.10.287.950">
    <property type="entry name" value="Methyl-accepting chemotaxis protein"/>
    <property type="match status" value="1"/>
</dbReference>
<dbReference type="InterPro" id="IPR004090">
    <property type="entry name" value="Chemotax_Me-accpt_rcpt"/>
</dbReference>
<dbReference type="Proteomes" id="UP001595665">
    <property type="component" value="Unassembled WGS sequence"/>
</dbReference>
<evidence type="ECO:0000313" key="6">
    <source>
        <dbReference type="EMBL" id="MFC3456936.1"/>
    </source>
</evidence>
<dbReference type="CDD" id="cd11386">
    <property type="entry name" value="MCP_signal"/>
    <property type="match status" value="1"/>
</dbReference>
<feature type="domain" description="Methyl-accepting transducer" evidence="4">
    <location>
        <begin position="270"/>
        <end position="499"/>
    </location>
</feature>
<dbReference type="PANTHER" id="PTHR43531:SF14">
    <property type="entry name" value="METHYL-ACCEPTING CHEMOTAXIS PROTEIN I-RELATED"/>
    <property type="match status" value="1"/>
</dbReference>
<protein>
    <submittedName>
        <fullName evidence="6">Methyl-accepting chemotaxis protein</fullName>
    </submittedName>
</protein>
<dbReference type="PROSITE" id="PS50111">
    <property type="entry name" value="CHEMOTAXIS_TRANSDUC_2"/>
    <property type="match status" value="1"/>
</dbReference>
<dbReference type="EMBL" id="JBHRVV010000001">
    <property type="protein sequence ID" value="MFC3456936.1"/>
    <property type="molecule type" value="Genomic_DNA"/>
</dbReference>